<evidence type="ECO:0000256" key="5">
    <source>
        <dbReference type="ARBA" id="ARBA00022839"/>
    </source>
</evidence>
<dbReference type="PROSITE" id="PS01292">
    <property type="entry name" value="UPF0036"/>
    <property type="match status" value="1"/>
</dbReference>
<keyword evidence="10" id="KW-1185">Reference proteome</keyword>
<dbReference type="InterPro" id="IPR011108">
    <property type="entry name" value="RMMBL"/>
</dbReference>
<feature type="domain" description="Metallo-beta-lactamase" evidence="8">
    <location>
        <begin position="66"/>
        <end position="266"/>
    </location>
</feature>
<feature type="compositionally biased region" description="Low complexity" evidence="7">
    <location>
        <begin position="734"/>
        <end position="745"/>
    </location>
</feature>
<keyword evidence="1" id="KW-0540">Nuclease</keyword>
<dbReference type="Proteomes" id="UP001465755">
    <property type="component" value="Unassembled WGS sequence"/>
</dbReference>
<evidence type="ECO:0000256" key="6">
    <source>
        <dbReference type="ARBA" id="ARBA00022884"/>
    </source>
</evidence>
<dbReference type="InterPro" id="IPR001279">
    <property type="entry name" value="Metallo-B-lactamas"/>
</dbReference>
<feature type="compositionally biased region" description="Basic and acidic residues" evidence="7">
    <location>
        <begin position="770"/>
        <end position="792"/>
    </location>
</feature>
<feature type="region of interest" description="Disordered" evidence="7">
    <location>
        <begin position="669"/>
        <end position="792"/>
    </location>
</feature>
<feature type="region of interest" description="Disordered" evidence="7">
    <location>
        <begin position="1"/>
        <end position="52"/>
    </location>
</feature>
<gene>
    <name evidence="9" type="ORF">WJX73_005344</name>
</gene>
<evidence type="ECO:0000256" key="2">
    <source>
        <dbReference type="ARBA" id="ARBA00022723"/>
    </source>
</evidence>
<feature type="compositionally biased region" description="Gly residues" evidence="7">
    <location>
        <begin position="707"/>
        <end position="721"/>
    </location>
</feature>
<evidence type="ECO:0000256" key="1">
    <source>
        <dbReference type="ARBA" id="ARBA00022722"/>
    </source>
</evidence>
<comment type="caution">
    <text evidence="9">The sequence shown here is derived from an EMBL/GenBank/DDBJ whole genome shotgun (WGS) entry which is preliminary data.</text>
</comment>
<keyword evidence="3" id="KW-0378">Hydrolase</keyword>
<dbReference type="Pfam" id="PF22505">
    <property type="entry name" value="RNase_J_b_CASP"/>
    <property type="match status" value="1"/>
</dbReference>
<dbReference type="InterPro" id="IPR036866">
    <property type="entry name" value="RibonucZ/Hydroxyglut_hydro"/>
</dbReference>
<keyword evidence="4" id="KW-0862">Zinc</keyword>
<dbReference type="SMART" id="SM00849">
    <property type="entry name" value="Lactamase_B"/>
    <property type="match status" value="1"/>
</dbReference>
<proteinExistence type="predicted"/>
<reference evidence="9 10" key="1">
    <citation type="journal article" date="2024" name="Nat. Commun.">
        <title>Phylogenomics reveals the evolutionary origins of lichenization in chlorophyte algae.</title>
        <authorList>
            <person name="Puginier C."/>
            <person name="Libourel C."/>
            <person name="Otte J."/>
            <person name="Skaloud P."/>
            <person name="Haon M."/>
            <person name="Grisel S."/>
            <person name="Petersen M."/>
            <person name="Berrin J.G."/>
            <person name="Delaux P.M."/>
            <person name="Dal Grande F."/>
            <person name="Keller J."/>
        </authorList>
    </citation>
    <scope>NUCLEOTIDE SEQUENCE [LARGE SCALE GENOMIC DNA]</scope>
    <source>
        <strain evidence="9 10">SAG 2036</strain>
    </source>
</reference>
<dbReference type="GO" id="GO:0046872">
    <property type="term" value="F:metal ion binding"/>
    <property type="evidence" value="ECO:0007669"/>
    <property type="project" value="UniProtKB-KW"/>
</dbReference>
<keyword evidence="5" id="KW-0269">Exonuclease</keyword>
<dbReference type="InterPro" id="IPR055132">
    <property type="entry name" value="RNase_J_b_CASP"/>
</dbReference>
<dbReference type="PANTHER" id="PTHR43694:SF1">
    <property type="entry name" value="RIBONUCLEASE J"/>
    <property type="match status" value="1"/>
</dbReference>
<organism evidence="9 10">
    <name type="scientific">Symbiochloris irregularis</name>
    <dbReference type="NCBI Taxonomy" id="706552"/>
    <lineage>
        <taxon>Eukaryota</taxon>
        <taxon>Viridiplantae</taxon>
        <taxon>Chlorophyta</taxon>
        <taxon>core chlorophytes</taxon>
        <taxon>Trebouxiophyceae</taxon>
        <taxon>Trebouxiales</taxon>
        <taxon>Trebouxiaceae</taxon>
        <taxon>Symbiochloris</taxon>
    </lineage>
</organism>
<dbReference type="InterPro" id="IPR001587">
    <property type="entry name" value="RNase_J_CS"/>
</dbReference>
<dbReference type="InterPro" id="IPR042173">
    <property type="entry name" value="RNase_J_2"/>
</dbReference>
<evidence type="ECO:0000256" key="4">
    <source>
        <dbReference type="ARBA" id="ARBA00022833"/>
    </source>
</evidence>
<feature type="region of interest" description="Disordered" evidence="7">
    <location>
        <begin position="535"/>
        <end position="590"/>
    </location>
</feature>
<sequence>MRCQAASDAGSKSKQKMRTKTFHRSDGQEHLGSALSPYRHKTFPGPPPNDGPPIRVLPIGGLGEIGMNCMLVGVYDRYILIDAGLMFPDQADLGMQKILPDTTFLAKWKDKIEALIITHGHEDHIGALPWVFPALDPNTPVYAGGYPMQLIQRRLQEFSLWQPNRFHTFSMNQRFQLGPFECQPVRVTHSIPDCCGLILRSEHGNIVHTGDWKIEENPIDGQQFNRSAFEDIGKDGATLFMSDSTNVLSPGRTTSEAEVQKSLANHVARHHGKGRVIVTQFASNLDRLASVKKAADAAGRKVCFMGLSLHSYLEAAHKQGRAPFNPDDIVPITDVADMDPNKLVIVTTGSQAEPRAQLALAATESSQNLKLNRSDLLLYSARVIPGNSVRVTQMMNAIAAQGPQIRNGRSDLLHTSGHAYRDELEELLRLVKPQHFLPVHGEFSFLCAHAELARENGIHNTNVVRNGQMVGCSPGRNGKSVGNLQLLGNANLRLLYNDGNNGTGTADEVAMGDRQTIASEGIVIAAVEVYRPGVARRDGQAGPASPDGRDDGQDDSHSEDDREVGDEEADDAGSPSSSGKPEPSAATVAGAGRLRCRVRVTTRAMWVDRGRLLQDLHTAANTAVARLPGDATLLAVERLVAQSLRRECRAFNQRKPEVIVIAHEHDATSRAAAEARNDDPFPDGQQGGQRGGQRSRSPSQRGSNSYQGGGRGSNWGGGGRGQPKSRGQPGGGKSRSSSPNKAASSGRAKQAASPELRAPPVKEMSAAEMEAIRRSNPRESPEQRSPDELDYA</sequence>
<evidence type="ECO:0000256" key="7">
    <source>
        <dbReference type="SAM" id="MobiDB-lite"/>
    </source>
</evidence>
<protein>
    <recommendedName>
        <fullName evidence="8">Metallo-beta-lactamase domain-containing protein</fullName>
    </recommendedName>
</protein>
<feature type="compositionally biased region" description="Basic and acidic residues" evidence="7">
    <location>
        <begin position="669"/>
        <end position="679"/>
    </location>
</feature>
<keyword evidence="6" id="KW-0694">RNA-binding</keyword>
<dbReference type="Pfam" id="PF12706">
    <property type="entry name" value="Lactamase_B_2"/>
    <property type="match status" value="1"/>
</dbReference>
<dbReference type="PANTHER" id="PTHR43694">
    <property type="entry name" value="RIBONUCLEASE J"/>
    <property type="match status" value="1"/>
</dbReference>
<dbReference type="GO" id="GO:0003723">
    <property type="term" value="F:RNA binding"/>
    <property type="evidence" value="ECO:0007669"/>
    <property type="project" value="UniProtKB-KW"/>
</dbReference>
<dbReference type="SUPFAM" id="SSF56281">
    <property type="entry name" value="Metallo-hydrolase/oxidoreductase"/>
    <property type="match status" value="1"/>
</dbReference>
<dbReference type="AlphaFoldDB" id="A0AAW1P0P1"/>
<dbReference type="GO" id="GO:0004527">
    <property type="term" value="F:exonuclease activity"/>
    <property type="evidence" value="ECO:0007669"/>
    <property type="project" value="UniProtKB-KW"/>
</dbReference>
<feature type="compositionally biased region" description="Acidic residues" evidence="7">
    <location>
        <begin position="561"/>
        <end position="571"/>
    </location>
</feature>
<feature type="compositionally biased region" description="Low complexity" evidence="7">
    <location>
        <begin position="572"/>
        <end position="586"/>
    </location>
</feature>
<evidence type="ECO:0000259" key="8">
    <source>
        <dbReference type="SMART" id="SM00849"/>
    </source>
</evidence>
<accession>A0AAW1P0P1</accession>
<dbReference type="CDD" id="cd07714">
    <property type="entry name" value="RNaseJ_MBL-fold"/>
    <property type="match status" value="1"/>
</dbReference>
<evidence type="ECO:0000313" key="10">
    <source>
        <dbReference type="Proteomes" id="UP001465755"/>
    </source>
</evidence>
<keyword evidence="2" id="KW-0479">Metal-binding</keyword>
<feature type="compositionally biased region" description="Basic and acidic residues" evidence="7">
    <location>
        <begin position="547"/>
        <end position="560"/>
    </location>
</feature>
<dbReference type="Pfam" id="PF07521">
    <property type="entry name" value="RMMBL"/>
    <property type="match status" value="1"/>
</dbReference>
<evidence type="ECO:0000256" key="3">
    <source>
        <dbReference type="ARBA" id="ARBA00022801"/>
    </source>
</evidence>
<name>A0AAW1P0P1_9CHLO</name>
<evidence type="ECO:0000313" key="9">
    <source>
        <dbReference type="EMBL" id="KAK9800882.1"/>
    </source>
</evidence>
<dbReference type="Gene3D" id="3.40.50.10710">
    <property type="entry name" value="Metallo-hydrolase/oxidoreductase"/>
    <property type="match status" value="1"/>
</dbReference>
<feature type="compositionally biased region" description="Low complexity" evidence="7">
    <location>
        <begin position="692"/>
        <end position="703"/>
    </location>
</feature>
<dbReference type="EMBL" id="JALJOQ010000078">
    <property type="protein sequence ID" value="KAK9800882.1"/>
    <property type="molecule type" value="Genomic_DNA"/>
</dbReference>
<dbReference type="Gene3D" id="3.60.15.10">
    <property type="entry name" value="Ribonuclease Z/Hydroxyacylglutathione hydrolase-like"/>
    <property type="match status" value="1"/>
</dbReference>
<feature type="compositionally biased region" description="Basic residues" evidence="7">
    <location>
        <begin position="13"/>
        <end position="22"/>
    </location>
</feature>